<reference evidence="1 2" key="1">
    <citation type="journal article" date="2019" name="bioRxiv">
        <title>Bacteria contribute to plant secondary compound degradation in a generalist herbivore system.</title>
        <authorList>
            <person name="Francoeur C.B."/>
            <person name="Khadempour L."/>
            <person name="Moreira-Soto R.D."/>
            <person name="Gotting K."/>
            <person name="Book A.J."/>
            <person name="Pinto-Tomas A.A."/>
            <person name="Keefover-Ring K."/>
            <person name="Currie C.R."/>
        </authorList>
    </citation>
    <scope>NUCLEOTIDE SEQUENCE [LARGE SCALE GENOMIC DNA]</scope>
    <source>
        <strain evidence="1 2">Acro-805</strain>
    </source>
</reference>
<dbReference type="SUPFAM" id="SSF52540">
    <property type="entry name" value="P-loop containing nucleoside triphosphate hydrolases"/>
    <property type="match status" value="1"/>
</dbReference>
<keyword evidence="2" id="KW-1185">Reference proteome</keyword>
<dbReference type="Gene3D" id="3.40.50.300">
    <property type="entry name" value="P-loop containing nucleotide triphosphate hydrolases"/>
    <property type="match status" value="1"/>
</dbReference>
<accession>A0ABX0QVR4</accession>
<evidence type="ECO:0000313" key="1">
    <source>
        <dbReference type="EMBL" id="NIE99215.1"/>
    </source>
</evidence>
<organism evidence="1 2">
    <name type="scientific">Candidatus Pantoea formicae</name>
    <dbReference type="NCBI Taxonomy" id="2608355"/>
    <lineage>
        <taxon>Bacteria</taxon>
        <taxon>Pseudomonadati</taxon>
        <taxon>Pseudomonadota</taxon>
        <taxon>Gammaproteobacteria</taxon>
        <taxon>Enterobacterales</taxon>
        <taxon>Erwiniaceae</taxon>
        <taxon>Pantoea</taxon>
    </lineage>
</organism>
<dbReference type="InterPro" id="IPR027417">
    <property type="entry name" value="P-loop_NTPase"/>
</dbReference>
<evidence type="ECO:0000313" key="2">
    <source>
        <dbReference type="Proteomes" id="UP000780690"/>
    </source>
</evidence>
<sequence length="69" mass="7641">MSMHDLNQAMSIADRIVLLNKGRLCFDGAPKTLASTELIKEVYCVKGRFVPLPGDGAPHFDVELSHRMV</sequence>
<dbReference type="Proteomes" id="UP000780690">
    <property type="component" value="Unassembled WGS sequence"/>
</dbReference>
<protein>
    <submittedName>
        <fullName evidence="1">Uncharacterized protein</fullName>
    </submittedName>
</protein>
<dbReference type="EMBL" id="VWXD01000001">
    <property type="protein sequence ID" value="NIE99215.1"/>
    <property type="molecule type" value="Genomic_DNA"/>
</dbReference>
<gene>
    <name evidence="1" type="ORF">F3J38_03870</name>
</gene>
<name>A0ABX0QVR4_9GAMM</name>
<dbReference type="RefSeq" id="WP_167135227.1">
    <property type="nucleotide sequence ID" value="NZ_VWXD01000001.1"/>
</dbReference>
<comment type="caution">
    <text evidence="1">The sequence shown here is derived from an EMBL/GenBank/DDBJ whole genome shotgun (WGS) entry which is preliminary data.</text>
</comment>
<proteinExistence type="predicted"/>